<evidence type="ECO:0000313" key="4">
    <source>
        <dbReference type="Proteomes" id="UP001595926"/>
    </source>
</evidence>
<sequence length="400" mass="43360">MIEYNLNVMGTFFAAAIVLGVGRIVYNHVYFLRKFFIPIPVIGGIIISIILSILESNHIIRFITDGDVQRLLMVTFFATVGFSSSLKLLIRGGKLLFVFVLCTAVLVILQNILSISIAIGFNLSPLFGLANGSIPLVGGHGTSAAFSGVLEQFGLEHAATITTAAATFGLVCGGLLGGPIGHFIMKRHNLKPRVSEAELNSMKIETDEDSKLPISEHGLFRAIILLTVVITLGELVTYVFRYIGLIMPDYIGAMLIAAVARNISDFSKKLTIEHNEILTIGNISLSLFLAIVLMNIHFQALINMALSMCVILFAQVILMALFSYYITFKALGKDYDAAVLAIGQCGFGLGATPTAMANMKAFTSKNFPSPVAFFVTPLVGSLFIDFFNAATITTFLNFFK</sequence>
<comment type="caution">
    <text evidence="3">The sequence shown here is derived from an EMBL/GenBank/DDBJ whole genome shotgun (WGS) entry which is preliminary data.</text>
</comment>
<gene>
    <name evidence="1 3" type="primary">gltS</name>
    <name evidence="3" type="ORF">ACFPDQ_01760</name>
</gene>
<feature type="transmembrane region" description="Helical" evidence="1">
    <location>
        <begin position="371"/>
        <end position="399"/>
    </location>
</feature>
<dbReference type="PANTHER" id="PTHR36178:SF1">
    <property type="entry name" value="SODIUM_GLUTAMATE SYMPORTER"/>
    <property type="match status" value="1"/>
</dbReference>
<comment type="subcellular location">
    <subcellularLocation>
        <location evidence="1">Cell inner membrane</location>
        <topology evidence="1">Multi-pass membrane protein</topology>
    </subcellularLocation>
</comment>
<dbReference type="PANTHER" id="PTHR36178">
    <property type="entry name" value="SLR0625 PROTEIN"/>
    <property type="match status" value="1"/>
</dbReference>
<dbReference type="Proteomes" id="UP001595926">
    <property type="component" value="Unassembled WGS sequence"/>
</dbReference>
<dbReference type="HAMAP" id="MF_02062">
    <property type="entry name" value="GltS"/>
    <property type="match status" value="1"/>
</dbReference>
<keyword evidence="1" id="KW-0739">Sodium transport</keyword>
<dbReference type="NCBIfam" id="TIGR00210">
    <property type="entry name" value="gltS"/>
    <property type="match status" value="1"/>
</dbReference>
<keyword evidence="1" id="KW-0915">Sodium</keyword>
<feature type="transmembrane region" description="Helical" evidence="1">
    <location>
        <begin position="158"/>
        <end position="184"/>
    </location>
</feature>
<feature type="transmembrane region" description="Helical" evidence="1">
    <location>
        <begin position="35"/>
        <end position="54"/>
    </location>
</feature>
<keyword evidence="1" id="KW-0769">Symport</keyword>
<dbReference type="EMBL" id="JBHSJH010000001">
    <property type="protein sequence ID" value="MFC4891775.1"/>
    <property type="molecule type" value="Genomic_DNA"/>
</dbReference>
<feature type="transmembrane region" description="Helical" evidence="1">
    <location>
        <begin position="219"/>
        <end position="240"/>
    </location>
</feature>
<feature type="transmembrane region" description="Helical" evidence="1">
    <location>
        <begin position="304"/>
        <end position="326"/>
    </location>
</feature>
<evidence type="ECO:0000313" key="3">
    <source>
        <dbReference type="EMBL" id="MFC4891775.1"/>
    </source>
</evidence>
<feature type="transmembrane region" description="Helical" evidence="1">
    <location>
        <begin position="246"/>
        <end position="264"/>
    </location>
</feature>
<keyword evidence="1" id="KW-0813">Transport</keyword>
<feature type="transmembrane region" description="Helical" evidence="1">
    <location>
        <begin position="338"/>
        <end position="359"/>
    </location>
</feature>
<proteinExistence type="inferred from homology"/>
<dbReference type="RefSeq" id="WP_119330493.1">
    <property type="nucleotide sequence ID" value="NZ_JBHSJH010000001.1"/>
</dbReference>
<keyword evidence="1" id="KW-0029">Amino-acid transport</keyword>
<protein>
    <recommendedName>
        <fullName evidence="1 2">Sodium/glutamate symporter</fullName>
    </recommendedName>
</protein>
<keyword evidence="1" id="KW-0472">Membrane</keyword>
<name>A0ABV9TBW8_9GAMM</name>
<keyword evidence="1" id="KW-1003">Cell membrane</keyword>
<keyword evidence="1" id="KW-0812">Transmembrane</keyword>
<feature type="transmembrane region" description="Helical" evidence="1">
    <location>
        <begin position="276"/>
        <end position="298"/>
    </location>
</feature>
<comment type="similarity">
    <text evidence="1">Belongs to the glutamate:Na(+) symporter (ESS) (TC 2.A.27) family.</text>
</comment>
<dbReference type="Pfam" id="PF03616">
    <property type="entry name" value="Glt_symporter"/>
    <property type="match status" value="1"/>
</dbReference>
<keyword evidence="1" id="KW-0406">Ion transport</keyword>
<dbReference type="InterPro" id="IPR004445">
    <property type="entry name" value="GltS"/>
</dbReference>
<feature type="transmembrane region" description="Helical" evidence="1">
    <location>
        <begin position="6"/>
        <end position="26"/>
    </location>
</feature>
<keyword evidence="1" id="KW-0997">Cell inner membrane</keyword>
<keyword evidence="4" id="KW-1185">Reference proteome</keyword>
<feature type="transmembrane region" description="Helical" evidence="1">
    <location>
        <begin position="96"/>
        <end position="121"/>
    </location>
</feature>
<feature type="transmembrane region" description="Helical" evidence="1">
    <location>
        <begin position="70"/>
        <end position="89"/>
    </location>
</feature>
<comment type="function">
    <text evidence="1">Catalyzes the sodium-dependent transport of glutamate.</text>
</comment>
<evidence type="ECO:0000256" key="1">
    <source>
        <dbReference type="HAMAP-Rule" id="MF_02062"/>
    </source>
</evidence>
<evidence type="ECO:0000256" key="2">
    <source>
        <dbReference type="NCBIfam" id="TIGR00210"/>
    </source>
</evidence>
<keyword evidence="1" id="KW-1133">Transmembrane helix</keyword>
<reference evidence="4" key="1">
    <citation type="journal article" date="2019" name="Int. J. Syst. Evol. Microbiol.">
        <title>The Global Catalogue of Microorganisms (GCM) 10K type strain sequencing project: providing services to taxonomists for standard genome sequencing and annotation.</title>
        <authorList>
            <consortium name="The Broad Institute Genomics Platform"/>
            <consortium name="The Broad Institute Genome Sequencing Center for Infectious Disease"/>
            <person name="Wu L."/>
            <person name="Ma J."/>
        </authorList>
    </citation>
    <scope>NUCLEOTIDE SEQUENCE [LARGE SCALE GENOMIC DNA]</scope>
    <source>
        <strain evidence="4">CGMCC 1.13718</strain>
    </source>
</reference>
<organism evidence="3 4">
    <name type="scientific">Pseudofrancisella aestuarii</name>
    <dbReference type="NCBI Taxonomy" id="2670347"/>
    <lineage>
        <taxon>Bacteria</taxon>
        <taxon>Pseudomonadati</taxon>
        <taxon>Pseudomonadota</taxon>
        <taxon>Gammaproteobacteria</taxon>
        <taxon>Thiotrichales</taxon>
        <taxon>Francisellaceae</taxon>
        <taxon>Pseudofrancisella</taxon>
    </lineage>
</organism>
<accession>A0ABV9TBW8</accession>